<feature type="compositionally biased region" description="Basic residues" evidence="1">
    <location>
        <begin position="167"/>
        <end position="177"/>
    </location>
</feature>
<feature type="region of interest" description="Disordered" evidence="1">
    <location>
        <begin position="306"/>
        <end position="326"/>
    </location>
</feature>
<sequence>MDGWKMIRIALIIIVDGVFIAHKQEARPTPRYVRMVENLKKKFAFLWGRESFLKTISCMKPLKFVRMRRSRCYTCQEAQAAQFQITRLPTFTSVGSISTTQSIPSICRVKFNPNLINIFLQQTNVAWWGYIRASHQEAKEQGHNFTNVQLTEMVIQVSAQVKQLRREMKRRKKRSHGRQSSFNTLFSRRKQSNTPSHSPEPTPTHTDGLHNQDDSPMEIGELPQTRSPIISQYEAQLHRDSTADHLSSSHVSDPCIHTQSVHVSPNHNNTSVHTSPDHNIDSAQVSPVYLGTIHHIPPVSQMITHTNDATDDYDEPPRTPVSVQPPWSELNSVVYDKSDHPQQPGDSSHSLSWCEDLRCDQSRPTNLRFIYSSSISSAQSLTIVTAAYNHAYITH</sequence>
<feature type="region of interest" description="Disordered" evidence="1">
    <location>
        <begin position="258"/>
        <end position="281"/>
    </location>
</feature>
<feature type="signal peptide" evidence="2">
    <location>
        <begin position="1"/>
        <end position="26"/>
    </location>
</feature>
<feature type="domain" description="DUF1985" evidence="3">
    <location>
        <begin position="2"/>
        <end position="56"/>
    </location>
</feature>
<feature type="region of interest" description="Disordered" evidence="1">
    <location>
        <begin position="163"/>
        <end position="221"/>
    </location>
</feature>
<dbReference type="AlphaFoldDB" id="A0A8S9LAW2"/>
<organism evidence="4">
    <name type="scientific">Brassica cretica</name>
    <name type="common">Mustard</name>
    <dbReference type="NCBI Taxonomy" id="69181"/>
    <lineage>
        <taxon>Eukaryota</taxon>
        <taxon>Viridiplantae</taxon>
        <taxon>Streptophyta</taxon>
        <taxon>Embryophyta</taxon>
        <taxon>Tracheophyta</taxon>
        <taxon>Spermatophyta</taxon>
        <taxon>Magnoliopsida</taxon>
        <taxon>eudicotyledons</taxon>
        <taxon>Gunneridae</taxon>
        <taxon>Pentapetalae</taxon>
        <taxon>rosids</taxon>
        <taxon>malvids</taxon>
        <taxon>Brassicales</taxon>
        <taxon>Brassicaceae</taxon>
        <taxon>Brassiceae</taxon>
        <taxon>Brassica</taxon>
    </lineage>
</organism>
<evidence type="ECO:0000256" key="2">
    <source>
        <dbReference type="SAM" id="SignalP"/>
    </source>
</evidence>
<keyword evidence="2" id="KW-0732">Signal</keyword>
<proteinExistence type="predicted"/>
<dbReference type="PANTHER" id="PTHR48449">
    <property type="entry name" value="DUF1985 DOMAIN-CONTAINING PROTEIN"/>
    <property type="match status" value="1"/>
</dbReference>
<feature type="chain" id="PRO_5035891035" description="DUF1985 domain-containing protein" evidence="2">
    <location>
        <begin position="27"/>
        <end position="395"/>
    </location>
</feature>
<accession>A0A8S9LAW2</accession>
<comment type="caution">
    <text evidence="4">The sequence shown here is derived from an EMBL/GenBank/DDBJ whole genome shotgun (WGS) entry which is preliminary data.</text>
</comment>
<dbReference type="Pfam" id="PF09331">
    <property type="entry name" value="DUF1985"/>
    <property type="match status" value="1"/>
</dbReference>
<evidence type="ECO:0000256" key="1">
    <source>
        <dbReference type="SAM" id="MobiDB-lite"/>
    </source>
</evidence>
<dbReference type="InterPro" id="IPR015410">
    <property type="entry name" value="DUF1985"/>
</dbReference>
<reference evidence="4" key="1">
    <citation type="submission" date="2019-12" db="EMBL/GenBank/DDBJ databases">
        <title>Genome sequencing and annotation of Brassica cretica.</title>
        <authorList>
            <person name="Studholme D.J."/>
            <person name="Sarris P.F."/>
        </authorList>
    </citation>
    <scope>NUCLEOTIDE SEQUENCE</scope>
    <source>
        <strain evidence="4">PFS-102/07</strain>
        <tissue evidence="4">Leaf</tissue>
    </source>
</reference>
<evidence type="ECO:0000313" key="4">
    <source>
        <dbReference type="EMBL" id="KAF2603935.1"/>
    </source>
</evidence>
<name>A0A8S9LAW2_BRACR</name>
<dbReference type="PANTHER" id="PTHR48449:SF1">
    <property type="entry name" value="DUF1985 DOMAIN-CONTAINING PROTEIN"/>
    <property type="match status" value="1"/>
</dbReference>
<protein>
    <recommendedName>
        <fullName evidence="3">DUF1985 domain-containing protein</fullName>
    </recommendedName>
</protein>
<evidence type="ECO:0000259" key="3">
    <source>
        <dbReference type="Pfam" id="PF09331"/>
    </source>
</evidence>
<dbReference type="EMBL" id="QGKY02000094">
    <property type="protein sequence ID" value="KAF2603935.1"/>
    <property type="molecule type" value="Genomic_DNA"/>
</dbReference>
<gene>
    <name evidence="4" type="ORF">F2Q70_00026363</name>
</gene>
<feature type="compositionally biased region" description="Low complexity" evidence="1">
    <location>
        <begin position="194"/>
        <end position="206"/>
    </location>
</feature>
<feature type="compositionally biased region" description="Polar residues" evidence="1">
    <location>
        <begin position="258"/>
        <end position="274"/>
    </location>
</feature>